<keyword evidence="9" id="KW-1185">Reference proteome</keyword>
<dbReference type="InterPro" id="IPR003423">
    <property type="entry name" value="OMP_efflux"/>
</dbReference>
<comment type="similarity">
    <text evidence="2">Belongs to the outer membrane factor (OMF) (TC 1.B.17) family.</text>
</comment>
<evidence type="ECO:0000256" key="1">
    <source>
        <dbReference type="ARBA" id="ARBA00004442"/>
    </source>
</evidence>
<evidence type="ECO:0000256" key="7">
    <source>
        <dbReference type="ARBA" id="ARBA00023237"/>
    </source>
</evidence>
<evidence type="ECO:0000256" key="3">
    <source>
        <dbReference type="ARBA" id="ARBA00022448"/>
    </source>
</evidence>
<gene>
    <name evidence="8" type="ORF">AWE51_06870</name>
</gene>
<dbReference type="Gene3D" id="1.20.1600.10">
    <property type="entry name" value="Outer membrane efflux proteins (OEP)"/>
    <property type="match status" value="1"/>
</dbReference>
<dbReference type="GO" id="GO:0015288">
    <property type="term" value="F:porin activity"/>
    <property type="evidence" value="ECO:0007669"/>
    <property type="project" value="TreeGrafter"/>
</dbReference>
<dbReference type="EMBL" id="LQRT01000013">
    <property type="protein sequence ID" value="KZS40666.1"/>
    <property type="molecule type" value="Genomic_DNA"/>
</dbReference>
<dbReference type="Pfam" id="PF02321">
    <property type="entry name" value="OEP"/>
    <property type="match status" value="1"/>
</dbReference>
<dbReference type="GO" id="GO:1990281">
    <property type="term" value="C:efflux pump complex"/>
    <property type="evidence" value="ECO:0007669"/>
    <property type="project" value="TreeGrafter"/>
</dbReference>
<dbReference type="Proteomes" id="UP000076715">
    <property type="component" value="Unassembled WGS sequence"/>
</dbReference>
<name>A0A162FBC1_9FLAO</name>
<keyword evidence="3" id="KW-0813">Transport</keyword>
<evidence type="ECO:0000256" key="2">
    <source>
        <dbReference type="ARBA" id="ARBA00007613"/>
    </source>
</evidence>
<organism evidence="8 9">
    <name type="scientific">Aquimarina aggregata</name>
    <dbReference type="NCBI Taxonomy" id="1642818"/>
    <lineage>
        <taxon>Bacteria</taxon>
        <taxon>Pseudomonadati</taxon>
        <taxon>Bacteroidota</taxon>
        <taxon>Flavobacteriia</taxon>
        <taxon>Flavobacteriales</taxon>
        <taxon>Flavobacteriaceae</taxon>
        <taxon>Aquimarina</taxon>
    </lineage>
</organism>
<dbReference type="PANTHER" id="PTHR30026:SF20">
    <property type="entry name" value="OUTER MEMBRANE PROTEIN TOLC"/>
    <property type="match status" value="1"/>
</dbReference>
<dbReference type="RefSeq" id="WP_066314372.1">
    <property type="nucleotide sequence ID" value="NZ_LQRT01000013.1"/>
</dbReference>
<evidence type="ECO:0000256" key="5">
    <source>
        <dbReference type="ARBA" id="ARBA00022692"/>
    </source>
</evidence>
<evidence type="ECO:0000256" key="6">
    <source>
        <dbReference type="ARBA" id="ARBA00023136"/>
    </source>
</evidence>
<comment type="subcellular location">
    <subcellularLocation>
        <location evidence="1">Cell outer membrane</location>
    </subcellularLocation>
</comment>
<dbReference type="SUPFAM" id="SSF56954">
    <property type="entry name" value="Outer membrane efflux proteins (OEP)"/>
    <property type="match status" value="1"/>
</dbReference>
<keyword evidence="7" id="KW-0998">Cell outer membrane</keyword>
<comment type="caution">
    <text evidence="8">The sequence shown here is derived from an EMBL/GenBank/DDBJ whole genome shotgun (WGS) entry which is preliminary data.</text>
</comment>
<keyword evidence="6" id="KW-0472">Membrane</keyword>
<accession>A0A162FBC1</accession>
<keyword evidence="4" id="KW-1134">Transmembrane beta strand</keyword>
<dbReference type="GO" id="GO:0015562">
    <property type="term" value="F:efflux transmembrane transporter activity"/>
    <property type="evidence" value="ECO:0007669"/>
    <property type="project" value="InterPro"/>
</dbReference>
<evidence type="ECO:0000256" key="4">
    <source>
        <dbReference type="ARBA" id="ARBA00022452"/>
    </source>
</evidence>
<sequence>MKNIKITICVLFVFTFHFIEAQQLQSFIEDAKRNNPEIQGYLLRHNIAEEKINEANWIPNTEFSAGYFVSEPETRTGAQRARFSARQKLPWFGAITARENYASAMADAEYVEIAIAKRKLTLSVSQSYYRLYTIKAKQKVLNENIRLLKTYEKLALTSVEVGKASVVDVLRLQIRQNELQQQVEVLDEAYLGEQITFNKLLNREGNVVVNILEELSLPKEDAVYDSNRLPFNPELLKYDKLYESVVQSEVLNKSEHNPMIGFGLDYVPVSERPDLSFSDNGKDILMPMISVSIPVFNKKYDSKSKQNELKQLEITSQKDNRLNVLESAFAKAISRRNQARIQYNMQVKNIKQTNDAEEILIKGYEAEAINFNELLDIQELGLKFKINQISAISAYYEESAIVNYLIAE</sequence>
<dbReference type="AlphaFoldDB" id="A0A162FBC1"/>
<proteinExistence type="inferred from homology"/>
<dbReference type="OrthoDB" id="1680428at2"/>
<dbReference type="GO" id="GO:0009279">
    <property type="term" value="C:cell outer membrane"/>
    <property type="evidence" value="ECO:0007669"/>
    <property type="project" value="UniProtKB-SubCell"/>
</dbReference>
<dbReference type="STRING" id="1642818.AWE51_06870"/>
<reference evidence="8 9" key="1">
    <citation type="submission" date="2016-01" db="EMBL/GenBank/DDBJ databases">
        <title>The draft genome sequence of Aquimarina sp. RZW4-3-2.</title>
        <authorList>
            <person name="Wang Y."/>
        </authorList>
    </citation>
    <scope>NUCLEOTIDE SEQUENCE [LARGE SCALE GENOMIC DNA]</scope>
    <source>
        <strain evidence="8 9">RZW4-3-2</strain>
    </source>
</reference>
<dbReference type="PANTHER" id="PTHR30026">
    <property type="entry name" value="OUTER MEMBRANE PROTEIN TOLC"/>
    <property type="match status" value="1"/>
</dbReference>
<dbReference type="InterPro" id="IPR051906">
    <property type="entry name" value="TolC-like"/>
</dbReference>
<evidence type="ECO:0000313" key="8">
    <source>
        <dbReference type="EMBL" id="KZS40666.1"/>
    </source>
</evidence>
<evidence type="ECO:0000313" key="9">
    <source>
        <dbReference type="Proteomes" id="UP000076715"/>
    </source>
</evidence>
<keyword evidence="5" id="KW-0812">Transmembrane</keyword>
<protein>
    <submittedName>
        <fullName evidence="8">Transporter</fullName>
    </submittedName>
</protein>